<comment type="caution">
    <text evidence="1">The sequence shown here is derived from an EMBL/GenBank/DDBJ whole genome shotgun (WGS) entry which is preliminary data.</text>
</comment>
<evidence type="ECO:0000313" key="1">
    <source>
        <dbReference type="EMBL" id="GGB53132.1"/>
    </source>
</evidence>
<sequence>MYYVIQSEYAGANTHDSAGHILGDTTEMTITTTIGLKNMSKEPCTEGWLGTTNDWSSTARGEFNSLEEALGYVHSEGYTEEKEDSECDEISVWVTPESKMEKWNAGDWVLNAMGEESACKEYNITADSTDAHLEAMADKVEKEAKEDFNTLVFGTYDLFCQLRDDLEE</sequence>
<keyword evidence="2" id="KW-1185">Reference proteome</keyword>
<gene>
    <name evidence="1" type="ORF">GCM10011607_12050</name>
</gene>
<accession>A0ABQ1IVF8</accession>
<dbReference type="EMBL" id="BMII01000008">
    <property type="protein sequence ID" value="GGB53132.1"/>
    <property type="molecule type" value="Genomic_DNA"/>
</dbReference>
<organism evidence="1 2">
    <name type="scientific">Shewanella inventionis</name>
    <dbReference type="NCBI Taxonomy" id="1738770"/>
    <lineage>
        <taxon>Bacteria</taxon>
        <taxon>Pseudomonadati</taxon>
        <taxon>Pseudomonadota</taxon>
        <taxon>Gammaproteobacteria</taxon>
        <taxon>Alteromonadales</taxon>
        <taxon>Shewanellaceae</taxon>
        <taxon>Shewanella</taxon>
    </lineage>
</organism>
<protein>
    <submittedName>
        <fullName evidence="1">Uncharacterized protein</fullName>
    </submittedName>
</protein>
<reference evidence="2" key="1">
    <citation type="journal article" date="2019" name="Int. J. Syst. Evol. Microbiol.">
        <title>The Global Catalogue of Microorganisms (GCM) 10K type strain sequencing project: providing services to taxonomists for standard genome sequencing and annotation.</title>
        <authorList>
            <consortium name="The Broad Institute Genomics Platform"/>
            <consortium name="The Broad Institute Genome Sequencing Center for Infectious Disease"/>
            <person name="Wu L."/>
            <person name="Ma J."/>
        </authorList>
    </citation>
    <scope>NUCLEOTIDE SEQUENCE [LARGE SCALE GENOMIC DNA]</scope>
    <source>
        <strain evidence="2">CGMCC 1.15339</strain>
    </source>
</reference>
<proteinExistence type="predicted"/>
<dbReference type="RefSeq" id="WP_188738005.1">
    <property type="nucleotide sequence ID" value="NZ_BMII01000008.1"/>
</dbReference>
<dbReference type="Proteomes" id="UP000617555">
    <property type="component" value="Unassembled WGS sequence"/>
</dbReference>
<name>A0ABQ1IVF8_9GAMM</name>
<evidence type="ECO:0000313" key="2">
    <source>
        <dbReference type="Proteomes" id="UP000617555"/>
    </source>
</evidence>